<dbReference type="AlphaFoldDB" id="A0A4Y2CTC3"/>
<dbReference type="EMBL" id="BGPR01000241">
    <property type="protein sequence ID" value="GBM07369.1"/>
    <property type="molecule type" value="Genomic_DNA"/>
</dbReference>
<keyword evidence="2" id="KW-1185">Reference proteome</keyword>
<name>A0A4Y2CTC3_ARAVE</name>
<dbReference type="OrthoDB" id="6437553at2759"/>
<organism evidence="1 2">
    <name type="scientific">Araneus ventricosus</name>
    <name type="common">Orbweaver spider</name>
    <name type="synonym">Epeira ventricosa</name>
    <dbReference type="NCBI Taxonomy" id="182803"/>
    <lineage>
        <taxon>Eukaryota</taxon>
        <taxon>Metazoa</taxon>
        <taxon>Ecdysozoa</taxon>
        <taxon>Arthropoda</taxon>
        <taxon>Chelicerata</taxon>
        <taxon>Arachnida</taxon>
        <taxon>Araneae</taxon>
        <taxon>Araneomorphae</taxon>
        <taxon>Entelegynae</taxon>
        <taxon>Araneoidea</taxon>
        <taxon>Araneidae</taxon>
        <taxon>Araneus</taxon>
    </lineage>
</organism>
<evidence type="ECO:0000313" key="2">
    <source>
        <dbReference type="Proteomes" id="UP000499080"/>
    </source>
</evidence>
<proteinExistence type="predicted"/>
<accession>A0A4Y2CTC3</accession>
<dbReference type="Proteomes" id="UP000499080">
    <property type="component" value="Unassembled WGS sequence"/>
</dbReference>
<comment type="caution">
    <text evidence="1">The sequence shown here is derived from an EMBL/GenBank/DDBJ whole genome shotgun (WGS) entry which is preliminary data.</text>
</comment>
<gene>
    <name evidence="1" type="ORF">AVEN_187903_1</name>
</gene>
<reference evidence="1 2" key="1">
    <citation type="journal article" date="2019" name="Sci. Rep.">
        <title>Orb-weaving spider Araneus ventricosus genome elucidates the spidroin gene catalogue.</title>
        <authorList>
            <person name="Kono N."/>
            <person name="Nakamura H."/>
            <person name="Ohtoshi R."/>
            <person name="Moran D.A.P."/>
            <person name="Shinohara A."/>
            <person name="Yoshida Y."/>
            <person name="Fujiwara M."/>
            <person name="Mori M."/>
            <person name="Tomita M."/>
            <person name="Arakawa K."/>
        </authorList>
    </citation>
    <scope>NUCLEOTIDE SEQUENCE [LARGE SCALE GENOMIC DNA]</scope>
</reference>
<protein>
    <submittedName>
        <fullName evidence="1">Uncharacterized protein</fullName>
    </submittedName>
</protein>
<sequence>MKFIQGSPRTLLDISLVKVTACVCSSFQGCSPNTEKDKFNCQWKLHSHWSFDRCKKCIDMINRNISLLKLPRELKKPVADLCRPIYKEIIAWNIGLKQLHSKIIPSSSAECSCLDEVSLCESFQWKSSGSINGKKTAQKLIHDNRLDVRFRFLLACHYCFEDDVISLSKKMPDVPTSDIGSFTYTFLPLCAYWADWLRGEEINVLNRYSYAIKHFFLDNSYFSFIVSNATALRHFSQKLSPISRSCFSTSVAMRLSQNPEVMRFCLSEADEEQQEHIFRINPRAVLLSFVDWPWQRHFLEVADRMWTFLKGRDFSFFIKKFCSKINAEWHDFDYTRLLTEYWDHSPIHLKEYVRNQHEDLMCDLINTIKMNDHVHSI</sequence>
<dbReference type="PROSITE" id="PS51257">
    <property type="entry name" value="PROKAR_LIPOPROTEIN"/>
    <property type="match status" value="1"/>
</dbReference>
<evidence type="ECO:0000313" key="1">
    <source>
        <dbReference type="EMBL" id="GBM07369.1"/>
    </source>
</evidence>